<dbReference type="HOGENOM" id="CLU_009289_1_2_11"/>
<dbReference type="GO" id="GO:0016757">
    <property type="term" value="F:glycosyltransferase activity"/>
    <property type="evidence" value="ECO:0007669"/>
    <property type="project" value="UniProtKB-KW"/>
</dbReference>
<evidence type="ECO:0000256" key="9">
    <source>
        <dbReference type="ARBA" id="ARBA00022960"/>
    </source>
</evidence>
<evidence type="ECO:0000313" key="19">
    <source>
        <dbReference type="Proteomes" id="UP000000851"/>
    </source>
</evidence>
<evidence type="ECO:0000256" key="15">
    <source>
        <dbReference type="SAM" id="Phobius"/>
    </source>
</evidence>
<dbReference type="EC" id="2.4.1.129" evidence="18"/>
<evidence type="ECO:0000313" key="18">
    <source>
        <dbReference type="EMBL" id="ACU76111.1"/>
    </source>
</evidence>
<keyword evidence="18" id="KW-0808">Transferase</keyword>
<feature type="transmembrane region" description="Helical" evidence="15">
    <location>
        <begin position="17"/>
        <end position="36"/>
    </location>
</feature>
<feature type="region of interest" description="Disordered" evidence="14">
    <location>
        <begin position="685"/>
        <end position="724"/>
    </location>
</feature>
<dbReference type="eggNOG" id="COG0768">
    <property type="taxonomic scope" value="Bacteria"/>
</dbReference>
<dbReference type="STRING" id="479433.Caci_7282"/>
<evidence type="ECO:0000256" key="10">
    <source>
        <dbReference type="ARBA" id="ARBA00022984"/>
    </source>
</evidence>
<reference evidence="18 19" key="1">
    <citation type="journal article" date="2009" name="Stand. Genomic Sci.">
        <title>Complete genome sequence of Catenulispora acidiphila type strain (ID 139908).</title>
        <authorList>
            <person name="Copeland A."/>
            <person name="Lapidus A."/>
            <person name="Glavina Del Rio T."/>
            <person name="Nolan M."/>
            <person name="Lucas S."/>
            <person name="Chen F."/>
            <person name="Tice H."/>
            <person name="Cheng J.F."/>
            <person name="Bruce D."/>
            <person name="Goodwin L."/>
            <person name="Pitluck S."/>
            <person name="Mikhailova N."/>
            <person name="Pati A."/>
            <person name="Ivanova N."/>
            <person name="Mavromatis K."/>
            <person name="Chen A."/>
            <person name="Palaniappan K."/>
            <person name="Chain P."/>
            <person name="Land M."/>
            <person name="Hauser L."/>
            <person name="Chang Y.J."/>
            <person name="Jeffries C.D."/>
            <person name="Chertkov O."/>
            <person name="Brettin T."/>
            <person name="Detter J.C."/>
            <person name="Han C."/>
            <person name="Ali Z."/>
            <person name="Tindall B.J."/>
            <person name="Goker M."/>
            <person name="Bristow J."/>
            <person name="Eisen J.A."/>
            <person name="Markowitz V."/>
            <person name="Hugenholtz P."/>
            <person name="Kyrpides N.C."/>
            <person name="Klenk H.P."/>
        </authorList>
    </citation>
    <scope>NUCLEOTIDE SEQUENCE [LARGE SCALE GENOMIC DNA]</scope>
    <source>
        <strain evidence="19">DSM 44928 / JCM 14897 / NBRC 102108 / NRRL B-24433 / ID139908</strain>
    </source>
</reference>
<evidence type="ECO:0000256" key="4">
    <source>
        <dbReference type="ARBA" id="ARBA00022475"/>
    </source>
</evidence>
<keyword evidence="13" id="KW-0961">Cell wall biogenesis/degradation</keyword>
<name>C7Q8C3_CATAD</name>
<dbReference type="PANTHER" id="PTHR30627:SF2">
    <property type="entry name" value="PEPTIDOGLYCAN D,D-TRANSPEPTIDASE MRDA"/>
    <property type="match status" value="1"/>
</dbReference>
<comment type="subcellular location">
    <subcellularLocation>
        <location evidence="2">Cell membrane</location>
    </subcellularLocation>
    <subcellularLocation>
        <location evidence="1">Membrane</location>
        <topology evidence="1">Single-pass membrane protein</topology>
    </subcellularLocation>
</comment>
<evidence type="ECO:0000256" key="7">
    <source>
        <dbReference type="ARBA" id="ARBA00022692"/>
    </source>
</evidence>
<dbReference type="RefSeq" id="WP_015795839.1">
    <property type="nucleotide sequence ID" value="NC_013131.1"/>
</dbReference>
<dbReference type="SUPFAM" id="SSF56519">
    <property type="entry name" value="Penicillin binding protein dimerisation domain"/>
    <property type="match status" value="1"/>
</dbReference>
<dbReference type="InterPro" id="IPR012338">
    <property type="entry name" value="Beta-lactam/transpept-like"/>
</dbReference>
<dbReference type="PANTHER" id="PTHR30627">
    <property type="entry name" value="PEPTIDOGLYCAN D,D-TRANSPEPTIDASE"/>
    <property type="match status" value="1"/>
</dbReference>
<keyword evidence="4" id="KW-1003">Cell membrane</keyword>
<dbReference type="KEGG" id="cai:Caci_7282"/>
<comment type="similarity">
    <text evidence="3">Belongs to the transpeptidase family.</text>
</comment>
<keyword evidence="7 15" id="KW-0812">Transmembrane</keyword>
<dbReference type="NCBIfam" id="TIGR03423">
    <property type="entry name" value="pbp2_mrdA"/>
    <property type="match status" value="1"/>
</dbReference>
<keyword evidence="10" id="KW-0573">Peptidoglycan synthesis</keyword>
<keyword evidence="19" id="KW-1185">Reference proteome</keyword>
<dbReference type="Pfam" id="PF03717">
    <property type="entry name" value="PBP_dimer"/>
    <property type="match status" value="1"/>
</dbReference>
<evidence type="ECO:0000256" key="6">
    <source>
        <dbReference type="ARBA" id="ARBA00022670"/>
    </source>
</evidence>
<dbReference type="SUPFAM" id="SSF56601">
    <property type="entry name" value="beta-lactamase/transpeptidase-like"/>
    <property type="match status" value="1"/>
</dbReference>
<dbReference type="GO" id="GO:0006508">
    <property type="term" value="P:proteolysis"/>
    <property type="evidence" value="ECO:0007669"/>
    <property type="project" value="UniProtKB-KW"/>
</dbReference>
<dbReference type="InterPro" id="IPR017790">
    <property type="entry name" value="Penicillin-binding_protein_2"/>
</dbReference>
<dbReference type="OrthoDB" id="9766847at2"/>
<dbReference type="Pfam" id="PF00905">
    <property type="entry name" value="Transpeptidase"/>
    <property type="match status" value="1"/>
</dbReference>
<dbReference type="InParanoid" id="C7Q8C3"/>
<dbReference type="EMBL" id="CP001700">
    <property type="protein sequence ID" value="ACU76111.1"/>
    <property type="molecule type" value="Genomic_DNA"/>
</dbReference>
<feature type="compositionally biased region" description="Pro residues" evidence="14">
    <location>
        <begin position="711"/>
        <end position="724"/>
    </location>
</feature>
<dbReference type="GO" id="GO:0005886">
    <property type="term" value="C:plasma membrane"/>
    <property type="evidence" value="ECO:0007669"/>
    <property type="project" value="UniProtKB-SubCell"/>
</dbReference>
<dbReference type="InterPro" id="IPR036138">
    <property type="entry name" value="PBP_dimer_sf"/>
</dbReference>
<evidence type="ECO:0000256" key="8">
    <source>
        <dbReference type="ARBA" id="ARBA00022801"/>
    </source>
</evidence>
<keyword evidence="5" id="KW-0997">Cell inner membrane</keyword>
<evidence type="ECO:0000256" key="2">
    <source>
        <dbReference type="ARBA" id="ARBA00004236"/>
    </source>
</evidence>
<dbReference type="Gene3D" id="3.90.1310.10">
    <property type="entry name" value="Penicillin-binding protein 2a (Domain 2)"/>
    <property type="match status" value="1"/>
</dbReference>
<evidence type="ECO:0000256" key="13">
    <source>
        <dbReference type="ARBA" id="ARBA00023316"/>
    </source>
</evidence>
<keyword evidence="12 15" id="KW-0472">Membrane</keyword>
<feature type="domain" description="Penicillin-binding protein dimerisation" evidence="17">
    <location>
        <begin position="59"/>
        <end position="243"/>
    </location>
</feature>
<dbReference type="GO" id="GO:0009002">
    <property type="term" value="F:serine-type D-Ala-D-Ala carboxypeptidase activity"/>
    <property type="evidence" value="ECO:0007669"/>
    <property type="project" value="InterPro"/>
</dbReference>
<sequence>MTSAQSRLADRRRARLMVLRVLVLALLGTLVARLWYLQVRTGQTFRDAAAANDVRTVITPAVRGDILDDLGRPLVDNKSALTLSVDRATLLGTKDHGASTLARLASVLGTTPQAISDQIRPCTAKVPKPCWNGSLLQPVPIARNVSVQQALDVSEQHELYPGVIAGPETVRRFPAPYSLNAAHILGYLSPVTEKELAAATAKGEVMQRSDLIGRAGLEDTYDSYLRGQEGETQVSVDILGHAQSTMATKPPVNGDHLVTSIDARIQAIAERELNNAVNRARSQTSPTNGKPYAADSAATVVLDARTGRVVAMASTPTYDPNVFTGGISQADYSALTGDSAGTPLLSRAFQGQFAPGSTFKAVTTAAMLQDGFGTGTYDCSPAFKIGGQSFTNFEGEAFGPISLKRAIEVSCDTVFYGVAYQMWLRDGGLRPVAHPLEPIATMAHAFGLGAKTGIDLPGEAKGDIQTRAEKQLTWNNMHGIWCKRAKDGYPELLGSDPTRAAYLQALAKENCTDGFKYQPGDAAISAIGQGGDLVTPLQLARVYAAVANGGVLYQPQIGRALISPDGKVVKELAPIVSRKLPVSASTLAFLEDALHGTSTEGTAGPAFAAWPENLIPTYAKTGTAEVYGKQTTSCFVAYAGTESGPRYVVAMMVSQGGTGVGTSGPSVEAILAALFGVDMGHPDPKGTLPTALPAVRPDGLLPALPPATTLPTPPPPSPTPDTKQ</sequence>
<keyword evidence="18" id="KW-0328">Glycosyltransferase</keyword>
<keyword evidence="6" id="KW-0645">Protease</keyword>
<evidence type="ECO:0000256" key="11">
    <source>
        <dbReference type="ARBA" id="ARBA00022989"/>
    </source>
</evidence>
<evidence type="ECO:0000259" key="17">
    <source>
        <dbReference type="Pfam" id="PF03717"/>
    </source>
</evidence>
<dbReference type="InterPro" id="IPR001460">
    <property type="entry name" value="PCN-bd_Tpept"/>
</dbReference>
<dbReference type="GO" id="GO:0009252">
    <property type="term" value="P:peptidoglycan biosynthetic process"/>
    <property type="evidence" value="ECO:0007669"/>
    <property type="project" value="UniProtKB-KW"/>
</dbReference>
<dbReference type="Proteomes" id="UP000000851">
    <property type="component" value="Chromosome"/>
</dbReference>
<protein>
    <submittedName>
        <fullName evidence="18">Penicillin-binding protein 2</fullName>
        <ecNumber evidence="18">2.4.1.129</ecNumber>
    </submittedName>
</protein>
<accession>C7Q8C3</accession>
<dbReference type="AlphaFoldDB" id="C7Q8C3"/>
<dbReference type="Gene3D" id="3.40.710.10">
    <property type="entry name" value="DD-peptidase/beta-lactamase superfamily"/>
    <property type="match status" value="1"/>
</dbReference>
<evidence type="ECO:0000256" key="1">
    <source>
        <dbReference type="ARBA" id="ARBA00004167"/>
    </source>
</evidence>
<gene>
    <name evidence="18" type="ordered locus">Caci_7282</name>
</gene>
<dbReference type="GO" id="GO:0071972">
    <property type="term" value="F:peptidoglycan L,D-transpeptidase activity"/>
    <property type="evidence" value="ECO:0007669"/>
    <property type="project" value="TreeGrafter"/>
</dbReference>
<feature type="domain" description="Penicillin-binding protein transpeptidase" evidence="16">
    <location>
        <begin position="298"/>
        <end position="671"/>
    </location>
</feature>
<organism evidence="18 19">
    <name type="scientific">Catenulispora acidiphila (strain DSM 44928 / JCM 14897 / NBRC 102108 / NRRL B-24433 / ID139908)</name>
    <dbReference type="NCBI Taxonomy" id="479433"/>
    <lineage>
        <taxon>Bacteria</taxon>
        <taxon>Bacillati</taxon>
        <taxon>Actinomycetota</taxon>
        <taxon>Actinomycetes</taxon>
        <taxon>Catenulisporales</taxon>
        <taxon>Catenulisporaceae</taxon>
        <taxon>Catenulispora</taxon>
    </lineage>
</organism>
<feature type="compositionally biased region" description="Low complexity" evidence="14">
    <location>
        <begin position="700"/>
        <end position="710"/>
    </location>
</feature>
<keyword evidence="8" id="KW-0378">Hydrolase</keyword>
<evidence type="ECO:0000256" key="14">
    <source>
        <dbReference type="SAM" id="MobiDB-lite"/>
    </source>
</evidence>
<evidence type="ECO:0000256" key="12">
    <source>
        <dbReference type="ARBA" id="ARBA00023136"/>
    </source>
</evidence>
<dbReference type="InterPro" id="IPR005311">
    <property type="entry name" value="PBP_dimer"/>
</dbReference>
<keyword evidence="9" id="KW-0133">Cell shape</keyword>
<dbReference type="GO" id="GO:0008658">
    <property type="term" value="F:penicillin binding"/>
    <property type="evidence" value="ECO:0007669"/>
    <property type="project" value="InterPro"/>
</dbReference>
<evidence type="ECO:0000256" key="3">
    <source>
        <dbReference type="ARBA" id="ARBA00007171"/>
    </source>
</evidence>
<evidence type="ECO:0000256" key="5">
    <source>
        <dbReference type="ARBA" id="ARBA00022519"/>
    </source>
</evidence>
<dbReference type="InterPro" id="IPR050515">
    <property type="entry name" value="Beta-lactam/transpept"/>
</dbReference>
<dbReference type="GO" id="GO:0071555">
    <property type="term" value="P:cell wall organization"/>
    <property type="evidence" value="ECO:0007669"/>
    <property type="project" value="UniProtKB-KW"/>
</dbReference>
<dbReference type="GO" id="GO:0008360">
    <property type="term" value="P:regulation of cell shape"/>
    <property type="evidence" value="ECO:0007669"/>
    <property type="project" value="UniProtKB-KW"/>
</dbReference>
<proteinExistence type="inferred from homology"/>
<evidence type="ECO:0000259" key="16">
    <source>
        <dbReference type="Pfam" id="PF00905"/>
    </source>
</evidence>
<keyword evidence="11 15" id="KW-1133">Transmembrane helix</keyword>